<keyword evidence="1" id="KW-0732">Signal</keyword>
<evidence type="ECO:0000313" key="4">
    <source>
        <dbReference type="Proteomes" id="UP000002287"/>
    </source>
</evidence>
<dbReference type="Gene3D" id="1.10.530.10">
    <property type="match status" value="1"/>
</dbReference>
<dbReference type="EMBL" id="CP000619">
    <property type="protein sequence ID" value="ABO60285.1"/>
    <property type="molecule type" value="Genomic_DNA"/>
</dbReference>
<feature type="domain" description="Transglycosylase SLT" evidence="2">
    <location>
        <begin position="42"/>
        <end position="177"/>
    </location>
</feature>
<reference evidence="3 4" key="1">
    <citation type="submission" date="2007-03" db="EMBL/GenBank/DDBJ databases">
        <title>Complete sequence of plasmid pBVIE03 of Burkholderia vietnamiensis G4.</title>
        <authorList>
            <consortium name="US DOE Joint Genome Institute"/>
            <person name="Copeland A."/>
            <person name="Lucas S."/>
            <person name="Lapidus A."/>
            <person name="Barry K."/>
            <person name="Detter J.C."/>
            <person name="Glavina del Rio T."/>
            <person name="Hammon N."/>
            <person name="Israni S."/>
            <person name="Dalin E."/>
            <person name="Tice H."/>
            <person name="Pitluck S."/>
            <person name="Chain P."/>
            <person name="Malfatti S."/>
            <person name="Shin M."/>
            <person name="Vergez L."/>
            <person name="Schmutz J."/>
            <person name="Larimer F."/>
            <person name="Land M."/>
            <person name="Hauser L."/>
            <person name="Kyrpides N."/>
            <person name="Tiedje J."/>
            <person name="Richardson P."/>
        </authorList>
    </citation>
    <scope>NUCLEOTIDE SEQUENCE [LARGE SCALE GENOMIC DNA]</scope>
    <source>
        <strain evidence="4">G4 / LMG 22486</strain>
        <plasmid evidence="3 4">pBVIE03</plasmid>
    </source>
</reference>
<dbReference type="KEGG" id="bvi:Bcep1808_7408"/>
<gene>
    <name evidence="3" type="ordered locus">Bcep1808_7408</name>
</gene>
<dbReference type="SUPFAM" id="SSF53955">
    <property type="entry name" value="Lysozyme-like"/>
    <property type="match status" value="1"/>
</dbReference>
<sequence>MRRSIVGVTVAAISLGASVQASGQSLESMLPVCAPLVHPLTMGKIVKVESRGRQYALADAGPKGLPWKGVREKMVRSYFPATADEAEQIATRLIAANHIVAIGLSQVSSENLKRFGLNVRQVLDPCTNLRTGSTILTEFYLKARKTIADPNRAILAAISAYNTGNFTSGFSNGYVKSVVDAKSPSEPTIPAMVDTDILGNGDPSLPSAASAYAVRQRPQLLSQKLAVLHVTDEEP</sequence>
<feature type="signal peptide" evidence="1">
    <location>
        <begin position="1"/>
        <end position="23"/>
    </location>
</feature>
<protein>
    <submittedName>
        <fullName evidence="3">Lytic transglycosylase, catalytic</fullName>
    </submittedName>
</protein>
<dbReference type="Proteomes" id="UP000002287">
    <property type="component" value="Plasmid pBVIE03"/>
</dbReference>
<dbReference type="InterPro" id="IPR023346">
    <property type="entry name" value="Lysozyme-like_dom_sf"/>
</dbReference>
<keyword evidence="3" id="KW-0614">Plasmid</keyword>
<dbReference type="InterPro" id="IPR008258">
    <property type="entry name" value="Transglycosylase_SLT_dom_1"/>
</dbReference>
<dbReference type="AlphaFoldDB" id="A4JVI2"/>
<geneLocation type="plasmid" evidence="3 4">
    <name>pBVIE03</name>
</geneLocation>
<organism evidence="3 4">
    <name type="scientific">Burkholderia vietnamiensis (strain G4 / LMG 22486)</name>
    <name type="common">Burkholderia cepacia (strain R1808)</name>
    <dbReference type="NCBI Taxonomy" id="269482"/>
    <lineage>
        <taxon>Bacteria</taxon>
        <taxon>Pseudomonadati</taxon>
        <taxon>Pseudomonadota</taxon>
        <taxon>Betaproteobacteria</taxon>
        <taxon>Burkholderiales</taxon>
        <taxon>Burkholderiaceae</taxon>
        <taxon>Burkholderia</taxon>
        <taxon>Burkholderia cepacia complex</taxon>
    </lineage>
</organism>
<feature type="chain" id="PRO_5002671407" evidence="1">
    <location>
        <begin position="24"/>
        <end position="235"/>
    </location>
</feature>
<name>A4JVI2_BURVG</name>
<evidence type="ECO:0000256" key="1">
    <source>
        <dbReference type="SAM" id="SignalP"/>
    </source>
</evidence>
<dbReference type="HOGENOM" id="CLU_076837_3_0_4"/>
<accession>A4JVI2</accession>
<proteinExistence type="predicted"/>
<evidence type="ECO:0000313" key="3">
    <source>
        <dbReference type="EMBL" id="ABO60285.1"/>
    </source>
</evidence>
<dbReference type="Pfam" id="PF01464">
    <property type="entry name" value="SLT"/>
    <property type="match status" value="1"/>
</dbReference>
<dbReference type="CDD" id="cd16892">
    <property type="entry name" value="LT_VirB1-like"/>
    <property type="match status" value="1"/>
</dbReference>
<evidence type="ECO:0000259" key="2">
    <source>
        <dbReference type="Pfam" id="PF01464"/>
    </source>
</evidence>